<evidence type="ECO:0000313" key="2">
    <source>
        <dbReference type="EMBL" id="CCO33093.1"/>
    </source>
</evidence>
<dbReference type="HOGENOM" id="CLU_2401202_0_0_1"/>
<sequence length="93" mass="9948">MSVRRSPLHTSSRTRNPQGRSTTTDPAHPYAEMATYSRPASQNSNRDPSVSGLLQEADQSAPLGVQGASLESIQQLIILLTGQVASLSQQISD</sequence>
<dbReference type="Proteomes" id="UP000059188">
    <property type="component" value="Unassembled WGS sequence"/>
</dbReference>
<dbReference type="EMBL" id="LN679241">
    <property type="protein sequence ID" value="CEL53992.1"/>
    <property type="molecule type" value="Genomic_DNA"/>
</dbReference>
<reference evidence="2 4" key="2">
    <citation type="journal article" date="2013" name="J. Biotechnol.">
        <title>Establishment and interpretation of the genome sequence of the phytopathogenic fungus Rhizoctonia solani AG1-IB isolate 7/3/14.</title>
        <authorList>
            <person name="Wibberg D.W."/>
            <person name="Jelonek L.J."/>
            <person name="Rupp O.R."/>
            <person name="Hennig M.H."/>
            <person name="Eikmeyer F.E."/>
            <person name="Goesmann A.G."/>
            <person name="Hartmann A.H."/>
            <person name="Borriss R.B."/>
            <person name="Grosch R.G."/>
            <person name="Puehler A.P."/>
            <person name="Schlueter A.S."/>
        </authorList>
    </citation>
    <scope>NUCLEOTIDE SEQUENCE [LARGE SCALE GENOMIC DNA]</scope>
    <source>
        <strain evidence="4">AG1-IB / isolate 7/3/14</strain>
        <strain evidence="2">Isolate 7/3/14</strain>
    </source>
</reference>
<feature type="compositionally biased region" description="Polar residues" evidence="1">
    <location>
        <begin position="38"/>
        <end position="48"/>
    </location>
</feature>
<reference evidence="2" key="1">
    <citation type="submission" date="2012-10" db="EMBL/GenBank/DDBJ databases">
        <authorList>
            <person name="Jelonek L."/>
        </authorList>
    </citation>
    <scope>NUCLEOTIDE SEQUENCE</scope>
    <source>
        <strain evidence="2">Isolate 7/3/14</strain>
    </source>
</reference>
<feature type="compositionally biased region" description="Polar residues" evidence="1">
    <location>
        <begin position="8"/>
        <end position="25"/>
    </location>
</feature>
<proteinExistence type="predicted"/>
<keyword evidence="5" id="KW-1185">Reference proteome</keyword>
<organism evidence="2 4">
    <name type="scientific">Thanatephorus cucumeris (strain AG1-IB / isolate 7/3/14)</name>
    <name type="common">Lettuce bottom rot fungus</name>
    <name type="synonym">Rhizoctonia solani</name>
    <dbReference type="NCBI Taxonomy" id="1108050"/>
    <lineage>
        <taxon>Eukaryota</taxon>
        <taxon>Fungi</taxon>
        <taxon>Dikarya</taxon>
        <taxon>Basidiomycota</taxon>
        <taxon>Agaricomycotina</taxon>
        <taxon>Agaricomycetes</taxon>
        <taxon>Cantharellales</taxon>
        <taxon>Ceratobasidiaceae</taxon>
        <taxon>Rhizoctonia</taxon>
        <taxon>Rhizoctonia solani AG-1</taxon>
    </lineage>
</organism>
<name>M5BZK6_THACB</name>
<dbReference type="EMBL" id="CAOJ01010929">
    <property type="protein sequence ID" value="CCO33093.1"/>
    <property type="molecule type" value="Genomic_DNA"/>
</dbReference>
<accession>M5BZK6</accession>
<dbReference type="Proteomes" id="UP000012065">
    <property type="component" value="Unassembled WGS sequence"/>
</dbReference>
<evidence type="ECO:0000313" key="4">
    <source>
        <dbReference type="Proteomes" id="UP000012065"/>
    </source>
</evidence>
<protein>
    <submittedName>
        <fullName evidence="2">Uncharacterized protein</fullName>
    </submittedName>
</protein>
<dbReference type="AlphaFoldDB" id="M5BZK6"/>
<gene>
    <name evidence="2" type="ORF">BN14_07162</name>
    <name evidence="3" type="ORF">RSOLAG1IB_11524</name>
</gene>
<evidence type="ECO:0000313" key="3">
    <source>
        <dbReference type="EMBL" id="CEL53992.1"/>
    </source>
</evidence>
<evidence type="ECO:0000313" key="5">
    <source>
        <dbReference type="Proteomes" id="UP000059188"/>
    </source>
</evidence>
<feature type="region of interest" description="Disordered" evidence="1">
    <location>
        <begin position="1"/>
        <end position="55"/>
    </location>
</feature>
<reference evidence="3 5" key="3">
    <citation type="submission" date="2014-11" db="EMBL/GenBank/DDBJ databases">
        <authorList>
            <person name="Wibberg Daniel"/>
        </authorList>
    </citation>
    <scope>NUCLEOTIDE SEQUENCE [LARGE SCALE GENOMIC DNA]</scope>
    <source>
        <strain evidence="3">Rhizoctonia solani AG1-IB 7/3/14</strain>
    </source>
</reference>
<evidence type="ECO:0000256" key="1">
    <source>
        <dbReference type="SAM" id="MobiDB-lite"/>
    </source>
</evidence>